<evidence type="ECO:0000256" key="1">
    <source>
        <dbReference type="ARBA" id="ARBA00022468"/>
    </source>
</evidence>
<keyword evidence="3" id="KW-0677">Repeat</keyword>
<dbReference type="InterPro" id="IPR032675">
    <property type="entry name" value="LRR_dom_sf"/>
</dbReference>
<keyword evidence="6" id="KW-1185">Reference proteome</keyword>
<dbReference type="GO" id="GO:0005829">
    <property type="term" value="C:cytosol"/>
    <property type="evidence" value="ECO:0007669"/>
    <property type="project" value="TreeGrafter"/>
</dbReference>
<feature type="compositionally biased region" description="Basic and acidic residues" evidence="4">
    <location>
        <begin position="334"/>
        <end position="349"/>
    </location>
</feature>
<dbReference type="GO" id="GO:0031267">
    <property type="term" value="F:small GTPase binding"/>
    <property type="evidence" value="ECO:0007669"/>
    <property type="project" value="TreeGrafter"/>
</dbReference>
<evidence type="ECO:0000313" key="5">
    <source>
        <dbReference type="EMBL" id="KAH7976613.1"/>
    </source>
</evidence>
<protein>
    <submittedName>
        <fullName evidence="5">Uncharacterized protein</fullName>
    </submittedName>
</protein>
<dbReference type="Proteomes" id="UP000821837">
    <property type="component" value="Chromosome 10"/>
</dbReference>
<name>A0A9D4QH10_RHISA</name>
<proteinExistence type="predicted"/>
<evidence type="ECO:0000256" key="4">
    <source>
        <dbReference type="SAM" id="MobiDB-lite"/>
    </source>
</evidence>
<dbReference type="EMBL" id="JABSTV010001246">
    <property type="protein sequence ID" value="KAH7976613.1"/>
    <property type="molecule type" value="Genomic_DNA"/>
</dbReference>
<dbReference type="GO" id="GO:0005096">
    <property type="term" value="F:GTPase activator activity"/>
    <property type="evidence" value="ECO:0007669"/>
    <property type="project" value="UniProtKB-KW"/>
</dbReference>
<keyword evidence="2" id="KW-0433">Leucine-rich repeat</keyword>
<reference evidence="5" key="1">
    <citation type="journal article" date="2020" name="Cell">
        <title>Large-Scale Comparative Analyses of Tick Genomes Elucidate Their Genetic Diversity and Vector Capacities.</title>
        <authorList>
            <consortium name="Tick Genome and Microbiome Consortium (TIGMIC)"/>
            <person name="Jia N."/>
            <person name="Wang J."/>
            <person name="Shi W."/>
            <person name="Du L."/>
            <person name="Sun Y."/>
            <person name="Zhan W."/>
            <person name="Jiang J.F."/>
            <person name="Wang Q."/>
            <person name="Zhang B."/>
            <person name="Ji P."/>
            <person name="Bell-Sakyi L."/>
            <person name="Cui X.M."/>
            <person name="Yuan T.T."/>
            <person name="Jiang B.G."/>
            <person name="Yang W.F."/>
            <person name="Lam T.T."/>
            <person name="Chang Q.C."/>
            <person name="Ding S.J."/>
            <person name="Wang X.J."/>
            <person name="Zhu J.G."/>
            <person name="Ruan X.D."/>
            <person name="Zhao L."/>
            <person name="Wei J.T."/>
            <person name="Ye R.Z."/>
            <person name="Que T.C."/>
            <person name="Du C.H."/>
            <person name="Zhou Y.H."/>
            <person name="Cheng J.X."/>
            <person name="Dai P.F."/>
            <person name="Guo W.B."/>
            <person name="Han X.H."/>
            <person name="Huang E.J."/>
            <person name="Li L.F."/>
            <person name="Wei W."/>
            <person name="Gao Y.C."/>
            <person name="Liu J.Z."/>
            <person name="Shao H.Z."/>
            <person name="Wang X."/>
            <person name="Wang C.C."/>
            <person name="Yang T.C."/>
            <person name="Huo Q.B."/>
            <person name="Li W."/>
            <person name="Chen H.Y."/>
            <person name="Chen S.E."/>
            <person name="Zhou L.G."/>
            <person name="Ni X.B."/>
            <person name="Tian J.H."/>
            <person name="Sheng Y."/>
            <person name="Liu T."/>
            <person name="Pan Y.S."/>
            <person name="Xia L.Y."/>
            <person name="Li J."/>
            <person name="Zhao F."/>
            <person name="Cao W.C."/>
        </authorList>
    </citation>
    <scope>NUCLEOTIDE SEQUENCE</scope>
    <source>
        <strain evidence="5">Rsan-2018</strain>
    </source>
</reference>
<evidence type="ECO:0000256" key="2">
    <source>
        <dbReference type="ARBA" id="ARBA00022614"/>
    </source>
</evidence>
<sequence length="555" mass="62452">MADGGTAEPDTTDREVKKLYRKGLRKDDAARMQTRLQKVGPDCLEPGATLHYEEMSEKDATILRRMLSTGPPVRKLCTGKMSPAAFRTAFDELEVSSELETVYFTVDCKSEDLGINLSAAFGRLWSLELRCDNVGSGFAKELARYIQENESLAEMVIWNSCGGDKGAATIITALRKNRTLKKFTLAEMELSPEMLIAFAEMLATNSTLKRLDIRSACPVKRDEVLWLLQRNRYAGVFKRLDIVWPEQLFSELAVLVRSQACCSELAVSVASIVDDEALRKFSDAVATDTKLRDLYVYPGKAILEEYDNTDDATGDIDDELEITVDECENADSENEGREDKSADTKHEPDDTVEEHEDAVDERENRDGAIEDTVDSLADGVAPGKRKRRVRGIQSKKRVIYDKERQLVSILDAVMKNRSIRKFHMLTELVTAEVATSLSELFAVNQTLTHIHVCSLRVIFYKDVETILRGLRKIYTLTPRGVYAETIESRIQLETYTLLDKNSPRVNKAAKLVIAGDEVIDQEGLDPAIRKALGTVRSSARLVKKVHELTRRPRRF</sequence>
<evidence type="ECO:0000256" key="3">
    <source>
        <dbReference type="ARBA" id="ARBA00022737"/>
    </source>
</evidence>
<dbReference type="InterPro" id="IPR027038">
    <property type="entry name" value="RanGap"/>
</dbReference>
<evidence type="ECO:0000313" key="6">
    <source>
        <dbReference type="Proteomes" id="UP000821837"/>
    </source>
</evidence>
<reference evidence="5" key="2">
    <citation type="submission" date="2021-09" db="EMBL/GenBank/DDBJ databases">
        <authorList>
            <person name="Jia N."/>
            <person name="Wang J."/>
            <person name="Shi W."/>
            <person name="Du L."/>
            <person name="Sun Y."/>
            <person name="Zhan W."/>
            <person name="Jiang J."/>
            <person name="Wang Q."/>
            <person name="Zhang B."/>
            <person name="Ji P."/>
            <person name="Sakyi L.B."/>
            <person name="Cui X."/>
            <person name="Yuan T."/>
            <person name="Jiang B."/>
            <person name="Yang W."/>
            <person name="Lam T.T.-Y."/>
            <person name="Chang Q."/>
            <person name="Ding S."/>
            <person name="Wang X."/>
            <person name="Zhu J."/>
            <person name="Ruan X."/>
            <person name="Zhao L."/>
            <person name="Wei J."/>
            <person name="Que T."/>
            <person name="Du C."/>
            <person name="Cheng J."/>
            <person name="Dai P."/>
            <person name="Han X."/>
            <person name="Huang E."/>
            <person name="Gao Y."/>
            <person name="Liu J."/>
            <person name="Shao H."/>
            <person name="Ye R."/>
            <person name="Li L."/>
            <person name="Wei W."/>
            <person name="Wang X."/>
            <person name="Wang C."/>
            <person name="Huo Q."/>
            <person name="Li W."/>
            <person name="Guo W."/>
            <person name="Chen H."/>
            <person name="Chen S."/>
            <person name="Zhou L."/>
            <person name="Zhou L."/>
            <person name="Ni X."/>
            <person name="Tian J."/>
            <person name="Zhou Y."/>
            <person name="Sheng Y."/>
            <person name="Liu T."/>
            <person name="Pan Y."/>
            <person name="Xia L."/>
            <person name="Li J."/>
            <person name="Zhao F."/>
            <person name="Cao W."/>
        </authorList>
    </citation>
    <scope>NUCLEOTIDE SEQUENCE</scope>
    <source>
        <strain evidence="5">Rsan-2018</strain>
        <tissue evidence="5">Larvae</tissue>
    </source>
</reference>
<dbReference type="AlphaFoldDB" id="A0A9D4QH10"/>
<keyword evidence="1" id="KW-0343">GTPase activation</keyword>
<dbReference type="Gene3D" id="3.80.10.10">
    <property type="entry name" value="Ribonuclease Inhibitor"/>
    <property type="match status" value="1"/>
</dbReference>
<dbReference type="SUPFAM" id="SSF52047">
    <property type="entry name" value="RNI-like"/>
    <property type="match status" value="1"/>
</dbReference>
<dbReference type="VEuPathDB" id="VectorBase:RSAN_044678"/>
<dbReference type="PANTHER" id="PTHR24113:SF12">
    <property type="entry name" value="RAN GTPASE-ACTIVATING PROTEIN 1"/>
    <property type="match status" value="1"/>
</dbReference>
<dbReference type="GO" id="GO:0006913">
    <property type="term" value="P:nucleocytoplasmic transport"/>
    <property type="evidence" value="ECO:0007669"/>
    <property type="project" value="TreeGrafter"/>
</dbReference>
<feature type="region of interest" description="Disordered" evidence="4">
    <location>
        <begin position="327"/>
        <end position="368"/>
    </location>
</feature>
<comment type="caution">
    <text evidence="5">The sequence shown here is derived from an EMBL/GenBank/DDBJ whole genome shotgun (WGS) entry which is preliminary data.</text>
</comment>
<dbReference type="GO" id="GO:0048471">
    <property type="term" value="C:perinuclear region of cytoplasm"/>
    <property type="evidence" value="ECO:0007669"/>
    <property type="project" value="TreeGrafter"/>
</dbReference>
<feature type="compositionally biased region" description="Acidic residues" evidence="4">
    <location>
        <begin position="350"/>
        <end position="360"/>
    </location>
</feature>
<dbReference type="PANTHER" id="PTHR24113">
    <property type="entry name" value="RAN GTPASE-ACTIVATING PROTEIN 1"/>
    <property type="match status" value="1"/>
</dbReference>
<dbReference type="VEuPathDB" id="VectorBase:RSAN_039904"/>
<organism evidence="5 6">
    <name type="scientific">Rhipicephalus sanguineus</name>
    <name type="common">Brown dog tick</name>
    <name type="synonym">Ixodes sanguineus</name>
    <dbReference type="NCBI Taxonomy" id="34632"/>
    <lineage>
        <taxon>Eukaryota</taxon>
        <taxon>Metazoa</taxon>
        <taxon>Ecdysozoa</taxon>
        <taxon>Arthropoda</taxon>
        <taxon>Chelicerata</taxon>
        <taxon>Arachnida</taxon>
        <taxon>Acari</taxon>
        <taxon>Parasitiformes</taxon>
        <taxon>Ixodida</taxon>
        <taxon>Ixodoidea</taxon>
        <taxon>Ixodidae</taxon>
        <taxon>Rhipicephalinae</taxon>
        <taxon>Rhipicephalus</taxon>
        <taxon>Rhipicephalus</taxon>
    </lineage>
</organism>
<dbReference type="GO" id="GO:0005634">
    <property type="term" value="C:nucleus"/>
    <property type="evidence" value="ECO:0007669"/>
    <property type="project" value="TreeGrafter"/>
</dbReference>
<gene>
    <name evidence="5" type="ORF">HPB52_017010</name>
</gene>
<accession>A0A9D4QH10</accession>